<evidence type="ECO:0000259" key="13">
    <source>
        <dbReference type="Pfam" id="PF02771"/>
    </source>
</evidence>
<name>A0A4D4LPX4_STRAX</name>
<dbReference type="InterPro" id="IPR045851">
    <property type="entry name" value="AMP-bd_C_sf"/>
</dbReference>
<dbReference type="GO" id="GO:0050660">
    <property type="term" value="F:flavin adenine dinucleotide binding"/>
    <property type="evidence" value="ECO:0007669"/>
    <property type="project" value="InterPro"/>
</dbReference>
<keyword evidence="6" id="KW-0274">FAD</keyword>
<dbReference type="InterPro" id="IPR046373">
    <property type="entry name" value="Acyl-CoA_Oxase/DH_mid-dom_sf"/>
</dbReference>
<dbReference type="GO" id="GO:0016874">
    <property type="term" value="F:ligase activity"/>
    <property type="evidence" value="ECO:0007669"/>
    <property type="project" value="UniProtKB-KW"/>
</dbReference>
<dbReference type="InterPro" id="IPR042099">
    <property type="entry name" value="ANL_N_sf"/>
</dbReference>
<feature type="domain" description="Acyl-CoA dehydrogenase/oxidase C-terminal" evidence="10">
    <location>
        <begin position="868"/>
        <end position="1017"/>
    </location>
</feature>
<dbReference type="EMBL" id="BJHX01000001">
    <property type="protein sequence ID" value="GDY63601.1"/>
    <property type="molecule type" value="Genomic_DNA"/>
</dbReference>
<dbReference type="SUPFAM" id="SSF56801">
    <property type="entry name" value="Acetyl-CoA synthetase-like"/>
    <property type="match status" value="1"/>
</dbReference>
<feature type="domain" description="Acyl-CoA oxidase/dehydrogenase middle" evidence="12">
    <location>
        <begin position="759"/>
        <end position="853"/>
    </location>
</feature>
<dbReference type="SUPFAM" id="SSF56645">
    <property type="entry name" value="Acyl-CoA dehydrogenase NM domain-like"/>
    <property type="match status" value="2"/>
</dbReference>
<evidence type="ECO:0000313" key="15">
    <source>
        <dbReference type="Proteomes" id="UP000302139"/>
    </source>
</evidence>
<evidence type="ECO:0000259" key="12">
    <source>
        <dbReference type="Pfam" id="PF02770"/>
    </source>
</evidence>
<dbReference type="GO" id="GO:0016627">
    <property type="term" value="F:oxidoreductase activity, acting on the CH-CH group of donors"/>
    <property type="evidence" value="ECO:0007669"/>
    <property type="project" value="InterPro"/>
</dbReference>
<dbReference type="InterPro" id="IPR020845">
    <property type="entry name" value="AMP-binding_CS"/>
</dbReference>
<dbReference type="Gene3D" id="3.30.300.30">
    <property type="match status" value="1"/>
</dbReference>
<dbReference type="InterPro" id="IPR036250">
    <property type="entry name" value="AcylCo_DH-like_C"/>
</dbReference>
<dbReference type="InterPro" id="IPR000873">
    <property type="entry name" value="AMP-dep_synth/lig_dom"/>
</dbReference>
<feature type="region of interest" description="Disordered" evidence="9">
    <location>
        <begin position="581"/>
        <end position="623"/>
    </location>
</feature>
<evidence type="ECO:0000256" key="3">
    <source>
        <dbReference type="ARBA" id="ARBA00009347"/>
    </source>
</evidence>
<evidence type="ECO:0000259" key="11">
    <source>
        <dbReference type="Pfam" id="PF00501"/>
    </source>
</evidence>
<dbReference type="GO" id="GO:0005886">
    <property type="term" value="C:plasma membrane"/>
    <property type="evidence" value="ECO:0007669"/>
    <property type="project" value="TreeGrafter"/>
</dbReference>
<dbReference type="InterPro" id="IPR040097">
    <property type="entry name" value="FAAL/FAAC"/>
</dbReference>
<feature type="compositionally biased region" description="Basic residues" evidence="9">
    <location>
        <begin position="1277"/>
        <end position="1293"/>
    </location>
</feature>
<feature type="compositionally biased region" description="Basic residues" evidence="9">
    <location>
        <begin position="1236"/>
        <end position="1268"/>
    </location>
</feature>
<dbReference type="InterPro" id="IPR037069">
    <property type="entry name" value="AcylCoA_DH/ox_N_sf"/>
</dbReference>
<dbReference type="FunFam" id="3.40.50.12780:FF:000013">
    <property type="entry name" value="Long-chain-fatty-acid--AMP ligase FadD32"/>
    <property type="match status" value="1"/>
</dbReference>
<keyword evidence="4" id="KW-0436">Ligase</keyword>
<organism evidence="14 15">
    <name type="scientific">Streptomyces avermitilis</name>
    <dbReference type="NCBI Taxonomy" id="33903"/>
    <lineage>
        <taxon>Bacteria</taxon>
        <taxon>Bacillati</taxon>
        <taxon>Actinomycetota</taxon>
        <taxon>Actinomycetes</taxon>
        <taxon>Kitasatosporales</taxon>
        <taxon>Streptomycetaceae</taxon>
        <taxon>Streptomyces</taxon>
    </lineage>
</organism>
<dbReference type="GO" id="GO:0070566">
    <property type="term" value="F:adenylyltransferase activity"/>
    <property type="evidence" value="ECO:0007669"/>
    <property type="project" value="TreeGrafter"/>
</dbReference>
<comment type="cofactor">
    <cofactor evidence="1">
        <name>FAD</name>
        <dbReference type="ChEBI" id="CHEBI:57692"/>
    </cofactor>
</comment>
<evidence type="ECO:0000256" key="5">
    <source>
        <dbReference type="ARBA" id="ARBA00022630"/>
    </source>
</evidence>
<reference evidence="14 15" key="1">
    <citation type="submission" date="2019-04" db="EMBL/GenBank/DDBJ databases">
        <title>Draft genome sequences of Streptomyces avermitilis NBRC 14893.</title>
        <authorList>
            <person name="Komaki H."/>
            <person name="Tamura T."/>
            <person name="Hosoyama A."/>
        </authorList>
    </citation>
    <scope>NUCLEOTIDE SEQUENCE [LARGE SCALE GENOMIC DNA]</scope>
    <source>
        <strain evidence="14 15">NBRC 14893</strain>
    </source>
</reference>
<accession>A0A4D4LPX4</accession>
<evidence type="ECO:0000256" key="8">
    <source>
        <dbReference type="ARBA" id="ARBA00023098"/>
    </source>
</evidence>
<evidence type="ECO:0000256" key="6">
    <source>
        <dbReference type="ARBA" id="ARBA00022827"/>
    </source>
</evidence>
<dbReference type="Gene3D" id="1.10.540.10">
    <property type="entry name" value="Acyl-CoA dehydrogenase/oxidase, N-terminal domain"/>
    <property type="match status" value="1"/>
</dbReference>
<dbReference type="CDD" id="cd05931">
    <property type="entry name" value="FAAL"/>
    <property type="match status" value="1"/>
</dbReference>
<proteinExistence type="inferred from homology"/>
<dbReference type="PANTHER" id="PTHR22754:SF32">
    <property type="entry name" value="DISCO-INTERACTING PROTEIN 2"/>
    <property type="match status" value="1"/>
</dbReference>
<dbReference type="InterPro" id="IPR006091">
    <property type="entry name" value="Acyl-CoA_Oxase/DH_mid-dom"/>
</dbReference>
<dbReference type="GO" id="GO:0006633">
    <property type="term" value="P:fatty acid biosynthetic process"/>
    <property type="evidence" value="ECO:0007669"/>
    <property type="project" value="TreeGrafter"/>
</dbReference>
<dbReference type="Gene3D" id="3.40.50.12780">
    <property type="entry name" value="N-terminal domain of ligase-like"/>
    <property type="match status" value="1"/>
</dbReference>
<dbReference type="SUPFAM" id="SSF47203">
    <property type="entry name" value="Acyl-CoA dehydrogenase C-terminal domain-like"/>
    <property type="match status" value="2"/>
</dbReference>
<evidence type="ECO:0000256" key="9">
    <source>
        <dbReference type="SAM" id="MobiDB-lite"/>
    </source>
</evidence>
<dbReference type="GO" id="GO:0071766">
    <property type="term" value="P:Actinobacterium-type cell wall biogenesis"/>
    <property type="evidence" value="ECO:0007669"/>
    <property type="project" value="UniProtKB-ARBA"/>
</dbReference>
<evidence type="ECO:0000256" key="2">
    <source>
        <dbReference type="ARBA" id="ARBA00006432"/>
    </source>
</evidence>
<dbReference type="Pfam" id="PF02771">
    <property type="entry name" value="Acyl-CoA_dh_N"/>
    <property type="match status" value="1"/>
</dbReference>
<feature type="domain" description="Acyl-CoA oxidase/dehydrogenase middle" evidence="12">
    <location>
        <begin position="1373"/>
        <end position="1470"/>
    </location>
</feature>
<gene>
    <name evidence="14" type="ORF">SAV14893_029940</name>
</gene>
<dbReference type="Pfam" id="PF00501">
    <property type="entry name" value="AMP-binding"/>
    <property type="match status" value="1"/>
</dbReference>
<keyword evidence="8" id="KW-0443">Lipid metabolism</keyword>
<comment type="caution">
    <text evidence="14">The sequence shown here is derived from an EMBL/GenBank/DDBJ whole genome shotgun (WGS) entry which is preliminary data.</text>
</comment>
<dbReference type="CDD" id="cd00567">
    <property type="entry name" value="ACAD"/>
    <property type="match status" value="2"/>
</dbReference>
<dbReference type="Proteomes" id="UP000302139">
    <property type="component" value="Unassembled WGS sequence"/>
</dbReference>
<evidence type="ECO:0000313" key="14">
    <source>
        <dbReference type="EMBL" id="GDY63601.1"/>
    </source>
</evidence>
<dbReference type="PROSITE" id="PS00455">
    <property type="entry name" value="AMP_BINDING"/>
    <property type="match status" value="1"/>
</dbReference>
<protein>
    <recommendedName>
        <fullName evidence="16">Carrier domain-containing protein</fullName>
    </recommendedName>
</protein>
<dbReference type="Pfam" id="PF00441">
    <property type="entry name" value="Acyl-CoA_dh_1"/>
    <property type="match status" value="1"/>
</dbReference>
<feature type="compositionally biased region" description="Low complexity" evidence="9">
    <location>
        <begin position="590"/>
        <end position="622"/>
    </location>
</feature>
<evidence type="ECO:0008006" key="16">
    <source>
        <dbReference type="Google" id="ProtNLM"/>
    </source>
</evidence>
<dbReference type="Pfam" id="PF02770">
    <property type="entry name" value="Acyl-CoA_dh_M"/>
    <property type="match status" value="2"/>
</dbReference>
<dbReference type="Gene3D" id="1.20.140.10">
    <property type="entry name" value="Butyryl-CoA Dehydrogenase, subunit A, domain 3"/>
    <property type="match status" value="2"/>
</dbReference>
<dbReference type="InterPro" id="IPR009075">
    <property type="entry name" value="AcylCo_DH/oxidase_C"/>
</dbReference>
<evidence type="ECO:0000256" key="1">
    <source>
        <dbReference type="ARBA" id="ARBA00001974"/>
    </source>
</evidence>
<dbReference type="InterPro" id="IPR013786">
    <property type="entry name" value="AcylCoA_DH/ox_N"/>
</dbReference>
<evidence type="ECO:0000259" key="10">
    <source>
        <dbReference type="Pfam" id="PF00441"/>
    </source>
</evidence>
<keyword evidence="7" id="KW-0276">Fatty acid metabolism</keyword>
<evidence type="ECO:0000256" key="4">
    <source>
        <dbReference type="ARBA" id="ARBA00022598"/>
    </source>
</evidence>
<dbReference type="PANTHER" id="PTHR22754">
    <property type="entry name" value="DISCO-INTERACTING PROTEIN 2 DIP2 -RELATED"/>
    <property type="match status" value="1"/>
</dbReference>
<comment type="similarity">
    <text evidence="2">Belongs to the ATP-dependent AMP-binding enzyme family.</text>
</comment>
<feature type="region of interest" description="Disordered" evidence="9">
    <location>
        <begin position="1211"/>
        <end position="1299"/>
    </location>
</feature>
<dbReference type="InterPro" id="IPR009100">
    <property type="entry name" value="AcylCoA_DH/oxidase_NM_dom_sf"/>
</dbReference>
<keyword evidence="5" id="KW-0285">Flavoprotein</keyword>
<sequence>MSGFESFVSALRHRVADTPTRSAVRFSAGAAEEDVTYAALDRAVRAAAHALGDRVTPGDRVLVSCGPGTGFLRAFLACLYVGAVPVPVPVPGGFGRQEARTTAIAGDTGARLVLTDEASAGAVRRWLDGERDALPELTVATVESAQEAGDADAWHEWPVGPEALCFLQYTSGSTSEPKGVMVPHGALVHNLRLMRDCHGWHGGMTWCSWLPAYHDMGLIAMMLAPLYLGGTAVLMSSTDFLKRPVSWLRLIERHRAEISCAPNFAYDLCARRLTEEQTAGLDLSSWRYACNGAEPVDAATLTRFAERFAGAGFSARSLLPGYGLAEATLYVSGTRADRPPVVLRADPSALAGGEVAEAEPGSTAQELVSSGIVRGLDVRVVDPGTRAELSEGRVGEIWIRGGSVALGYWNRAEETRRTFGAATADGDTGFLRTGDLGALRAGELYVTGRIKEMIIVHGRNLYPHDIERELRDLAPAFADLPAAVFAVRPGGAHAPEEIVAVQEVRGRGLSGEELAALARTARAGLARRLGVRVGGVALVKAGRIRRTTSGKIQRTLMRGLFEGGELQPLHEELAPELATAFRSGGRTRETPSTSSTPSTPTTPSTRSTPSAEPAAPAGGRSAYELAGSVGGGVGAGGWDPYALSRELEVRLGDPRDGSAEFSFRRSAELDRAEEFPAAICRELDALGVPRWFAPARYGGELRGSEELLQLIRTLGRRDFTVALGHVKTYLGAVSVWVAGRPEQAAALAARVTAGAVVSLAATERAHGSDLLAGELRAGRTPRGWRLDGEKWLINNATRAELVCVLARTDEAGGSRGFSLFLVDKARLAPDSWRPLAGVPTHGVRGADISGIAFTGAELPEDALIGAEGEGLEIILKGFQITRTLCSAMSLGMTDHALRIALDFARTHLLYRRPLAELPHAARTLAESYADLLAMEAVSLVATRSLHTLTEEQSAVSAVVKYLVPTLGDEVVGELRGLLGARAMLTEDFADGAFQKVERDHRIVGIFDGSTAVNLNSLINQFPVLTRGYRKGLADRDAVAAAARLDGPTPELDHGRLTLYARSGSSVVQSLPDAVERARATAPPAVVARAEQLLALADEVHGELAAHRHSARAVPETAFASARRYALVYAGAASLHLWLENAGTARARGRCGPTRRGWTRCWPGCCAGSPARPTSTTPTALPWTGCCPRCTRSSRRGRCSRCCRARWGRAARPRCPRSASPPSRRPRPRSRYDRPADRRRRRRPPRPRRSRPGPRPRRPSRSPPRRPGRRGQPARAACRARRRRTRRTAARRGARATGLRPRGRVRARGVRGRFVRADRFALLMRSLFRRDCALGIGHGVTSFIAGLPVWADGSDTQRYRAAGLLLGGGRIVAAYTELDHGSDFSRVSLAARPAPGGGYLLDGGKQLVNNVGRAEAAVVFARTDERPGSRGHSHLLVDLDALPADRVDRTARYATSGVRGCLLGGVDFDACPVPADALLGTEGGAMETVLKVFQVTRSVLPGMVVGVGDTQLRAVLDFAGQRLLYGQPMHELPEVRSALTGAFLDLLICDALSVVGARSLHLLPAEASVRSAAVKYLVPRFLQDSSYRLGVLLGARSYLREGPYAVFQKAARDLPVVALAHASGAVCLSTIVPQLPRLAERAWQPALRGDASFQEAPRTLFRLHEPLPALDFGRLELTARGADSLAGHLPVLARELAEEARSRPELAELADLAGLFARELDELARRSVALPPRDRTPVAGRRAFLLAQRYALLLAAAACLGVWRAATPSDGFVADPLWAASALHRLAERLGLRRGPLPEPAVRQLFAELAERHETGRTLDLFRGRLARRAAPSHGVQGAI</sequence>
<dbReference type="Gene3D" id="2.40.110.10">
    <property type="entry name" value="Butyryl-CoA Dehydrogenase, subunit A, domain 2"/>
    <property type="match status" value="2"/>
</dbReference>
<evidence type="ECO:0000256" key="7">
    <source>
        <dbReference type="ARBA" id="ARBA00022832"/>
    </source>
</evidence>
<feature type="domain" description="Acyl-CoA dehydrogenase/oxidase N-terminal" evidence="13">
    <location>
        <begin position="665"/>
        <end position="754"/>
    </location>
</feature>
<feature type="domain" description="AMP-dependent synthetase/ligase" evidence="11">
    <location>
        <begin position="12"/>
        <end position="409"/>
    </location>
</feature>
<comment type="similarity">
    <text evidence="3">Belongs to the acyl-CoA dehydrogenase family.</text>
</comment>